<accession>A0AAV5UUM7</accession>
<dbReference type="Proteomes" id="UP001432322">
    <property type="component" value="Unassembled WGS sequence"/>
</dbReference>
<keyword evidence="3" id="KW-1185">Reference proteome</keyword>
<evidence type="ECO:0000313" key="3">
    <source>
        <dbReference type="Proteomes" id="UP001432322"/>
    </source>
</evidence>
<reference evidence="2" key="1">
    <citation type="submission" date="2023-10" db="EMBL/GenBank/DDBJ databases">
        <title>Genome assembly of Pristionchus species.</title>
        <authorList>
            <person name="Yoshida K."/>
            <person name="Sommer R.J."/>
        </authorList>
    </citation>
    <scope>NUCLEOTIDE SEQUENCE</scope>
    <source>
        <strain evidence="2">RS5133</strain>
    </source>
</reference>
<sequence length="311" mass="36642">EEKEKKKKNKKKGKKTVEIEEKSECVQSVKEEPKETSTAIDDNPDPTKPHDLSIVLWRSYRKIAIEVAEYLMNAFDQLEFGDFKWDLARSRKFVASFMSSVPKGKEGKMRNDLCFYELIKRMKLRDAFRCCLCDTISFNHKQFLCHLWEAEHEQNEIAKRKEFFLDARCLIDLFTEMPTEWGNRANEDVNNCIARNGKVFVKELTRPTPRFFDEVKMKCLAVLNDKQSAHNKEQLFYKAMKGYAGRGIIREIDEHIGSYTTACSYCGLITGTREEYYRHLISPVHVKGIWKSRREYDMITMIVNMQRRDLI</sequence>
<comment type="caution">
    <text evidence="2">The sequence shown here is derived from an EMBL/GenBank/DDBJ whole genome shotgun (WGS) entry which is preliminary data.</text>
</comment>
<evidence type="ECO:0000256" key="1">
    <source>
        <dbReference type="SAM" id="MobiDB-lite"/>
    </source>
</evidence>
<protein>
    <recommendedName>
        <fullName evidence="4">C2H2-type domain-containing protein</fullName>
    </recommendedName>
</protein>
<name>A0AAV5UUM7_9BILA</name>
<dbReference type="AlphaFoldDB" id="A0AAV5UUM7"/>
<feature type="region of interest" description="Disordered" evidence="1">
    <location>
        <begin position="1"/>
        <end position="46"/>
    </location>
</feature>
<gene>
    <name evidence="2" type="ORF">PFISCL1PPCAC_2293</name>
</gene>
<evidence type="ECO:0000313" key="2">
    <source>
        <dbReference type="EMBL" id="GMT10996.1"/>
    </source>
</evidence>
<feature type="compositionally biased region" description="Basic and acidic residues" evidence="1">
    <location>
        <begin position="15"/>
        <end position="35"/>
    </location>
</feature>
<proteinExistence type="predicted"/>
<feature type="compositionally biased region" description="Basic residues" evidence="1">
    <location>
        <begin position="1"/>
        <end position="14"/>
    </location>
</feature>
<organism evidence="2 3">
    <name type="scientific">Pristionchus fissidentatus</name>
    <dbReference type="NCBI Taxonomy" id="1538716"/>
    <lineage>
        <taxon>Eukaryota</taxon>
        <taxon>Metazoa</taxon>
        <taxon>Ecdysozoa</taxon>
        <taxon>Nematoda</taxon>
        <taxon>Chromadorea</taxon>
        <taxon>Rhabditida</taxon>
        <taxon>Rhabditina</taxon>
        <taxon>Diplogasteromorpha</taxon>
        <taxon>Diplogasteroidea</taxon>
        <taxon>Neodiplogasteridae</taxon>
        <taxon>Pristionchus</taxon>
    </lineage>
</organism>
<dbReference type="EMBL" id="BTSY01000001">
    <property type="protein sequence ID" value="GMT10996.1"/>
    <property type="molecule type" value="Genomic_DNA"/>
</dbReference>
<evidence type="ECO:0008006" key="4">
    <source>
        <dbReference type="Google" id="ProtNLM"/>
    </source>
</evidence>
<feature type="non-terminal residue" evidence="2">
    <location>
        <position position="1"/>
    </location>
</feature>